<dbReference type="RefSeq" id="XP_013231059.1">
    <property type="nucleotide sequence ID" value="XM_013375605.1"/>
</dbReference>
<dbReference type="Proteomes" id="UP000030747">
    <property type="component" value="Unassembled WGS sequence"/>
</dbReference>
<dbReference type="OrthoDB" id="10508003at2759"/>
<organism evidence="2 3">
    <name type="scientific">Eimeria tenella</name>
    <name type="common">Coccidian parasite</name>
    <dbReference type="NCBI Taxonomy" id="5802"/>
    <lineage>
        <taxon>Eukaryota</taxon>
        <taxon>Sar</taxon>
        <taxon>Alveolata</taxon>
        <taxon>Apicomplexa</taxon>
        <taxon>Conoidasida</taxon>
        <taxon>Coccidia</taxon>
        <taxon>Eucoccidiorida</taxon>
        <taxon>Eimeriorina</taxon>
        <taxon>Eimeriidae</taxon>
        <taxon>Eimeria</taxon>
    </lineage>
</organism>
<sequence length="275" mass="29870">MEDPYEDDTEHATSGTGATASKRPAGVSTAPQEGQEGGSSGQRNSWSFPSLPFGAQRQGFQRVECKGCDDDDVPSASSGQRPTSSTSPLHTGASRQGSENAELGPSEDDAQAGPSTSAAHENSRTQPEGALDFQGKHGRRHQTLLRLGDVTSPHYLNLGGKPDWRRLKEDWRMLICYSDSAYVLFLLPIPGAGRSATDAGEFRYYCREFLFPTRGNVQSKASTRQLCCVWEDSCRVVPVPINMCFQRDVTLVAEEMASICLEDAKKSIRAFSAVA</sequence>
<reference evidence="2" key="1">
    <citation type="submission" date="2013-10" db="EMBL/GenBank/DDBJ databases">
        <title>Genomic analysis of the causative agents of coccidiosis in chickens.</title>
        <authorList>
            <person name="Reid A.J."/>
            <person name="Blake D."/>
            <person name="Billington K."/>
            <person name="Browne H."/>
            <person name="Dunn M."/>
            <person name="Hung S."/>
            <person name="Kawahara F."/>
            <person name="Miranda-Saavedra D."/>
            <person name="Mourier T."/>
            <person name="Nagra H."/>
            <person name="Otto T.D."/>
            <person name="Rawlings N."/>
            <person name="Sanchez A."/>
            <person name="Sanders M."/>
            <person name="Subramaniam C."/>
            <person name="Tay Y."/>
            <person name="Dear P."/>
            <person name="Doerig C."/>
            <person name="Gruber A."/>
            <person name="Parkinson J."/>
            <person name="Shirley M."/>
            <person name="Wan K.L."/>
            <person name="Berriman M."/>
            <person name="Tomley F."/>
            <person name="Pain A."/>
        </authorList>
    </citation>
    <scope>NUCLEOTIDE SEQUENCE [LARGE SCALE GENOMIC DNA]</scope>
    <source>
        <strain evidence="2">Houghton</strain>
    </source>
</reference>
<accession>U6KQQ6</accession>
<gene>
    <name evidence="2" type="ORF">ETH_00021180</name>
</gene>
<feature type="compositionally biased region" description="Polar residues" evidence="1">
    <location>
        <begin position="113"/>
        <end position="126"/>
    </location>
</feature>
<proteinExistence type="predicted"/>
<dbReference type="EMBL" id="HG675067">
    <property type="protein sequence ID" value="CDJ40306.1"/>
    <property type="molecule type" value="Genomic_DNA"/>
</dbReference>
<evidence type="ECO:0000313" key="3">
    <source>
        <dbReference type="Proteomes" id="UP000030747"/>
    </source>
</evidence>
<evidence type="ECO:0000313" key="2">
    <source>
        <dbReference type="EMBL" id="CDJ40306.1"/>
    </source>
</evidence>
<dbReference type="VEuPathDB" id="ToxoDB:ETH_00021180"/>
<dbReference type="VEuPathDB" id="ToxoDB:ETH2_0306900"/>
<dbReference type="AlphaFoldDB" id="U6KQQ6"/>
<feature type="region of interest" description="Disordered" evidence="1">
    <location>
        <begin position="1"/>
        <end position="138"/>
    </location>
</feature>
<evidence type="ECO:0000256" key="1">
    <source>
        <dbReference type="SAM" id="MobiDB-lite"/>
    </source>
</evidence>
<dbReference type="GeneID" id="25253351"/>
<reference evidence="2" key="2">
    <citation type="submission" date="2013-10" db="EMBL/GenBank/DDBJ databases">
        <authorList>
            <person name="Aslett M."/>
        </authorList>
    </citation>
    <scope>NUCLEOTIDE SEQUENCE [LARGE SCALE GENOMIC DNA]</scope>
    <source>
        <strain evidence="2">Houghton</strain>
    </source>
</reference>
<feature type="compositionally biased region" description="Polar residues" evidence="1">
    <location>
        <begin position="75"/>
        <end position="99"/>
    </location>
</feature>
<keyword evidence="3" id="KW-1185">Reference proteome</keyword>
<protein>
    <submittedName>
        <fullName evidence="2">Uncharacterized protein</fullName>
    </submittedName>
</protein>
<name>U6KQQ6_EIMTE</name>